<dbReference type="Pfam" id="PF19698">
    <property type="entry name" value="DUF6197"/>
    <property type="match status" value="1"/>
</dbReference>
<evidence type="ECO:0000313" key="1">
    <source>
        <dbReference type="EMBL" id="GAA0907072.1"/>
    </source>
</evidence>
<organism evidence="1 2">
    <name type="scientific">Pseudonocardia zijingensis</name>
    <dbReference type="NCBI Taxonomy" id="153376"/>
    <lineage>
        <taxon>Bacteria</taxon>
        <taxon>Bacillati</taxon>
        <taxon>Actinomycetota</taxon>
        <taxon>Actinomycetes</taxon>
        <taxon>Pseudonocardiales</taxon>
        <taxon>Pseudonocardiaceae</taxon>
        <taxon>Pseudonocardia</taxon>
    </lineage>
</organism>
<reference evidence="1 2" key="1">
    <citation type="journal article" date="2019" name="Int. J. Syst. Evol. Microbiol.">
        <title>The Global Catalogue of Microorganisms (GCM) 10K type strain sequencing project: providing services to taxonomists for standard genome sequencing and annotation.</title>
        <authorList>
            <consortium name="The Broad Institute Genomics Platform"/>
            <consortium name="The Broad Institute Genome Sequencing Center for Infectious Disease"/>
            <person name="Wu L."/>
            <person name="Ma J."/>
        </authorList>
    </citation>
    <scope>NUCLEOTIDE SEQUENCE [LARGE SCALE GENOMIC DNA]</scope>
    <source>
        <strain evidence="1 2">JCM 11117</strain>
    </source>
</reference>
<dbReference type="Proteomes" id="UP001499967">
    <property type="component" value="Unassembled WGS sequence"/>
</dbReference>
<accession>A0ABN1NGH1</accession>
<dbReference type="InterPro" id="IPR045677">
    <property type="entry name" value="DUF6197"/>
</dbReference>
<sequence>MEPAMAKALPDTPITKDLSPAQVADLIDQAAALIESDGLEVGDYWTWALFQPYEPGIPCCTVGALAAVSGYRDGMDAEKTFVGVSSYNPETGVTEPDRPHLVMATVMKVLEFREAEDLYDWSDNAGNQEVVARLRYAAAQVRAQAGVPA</sequence>
<protein>
    <submittedName>
        <fullName evidence="1">Uncharacterized protein</fullName>
    </submittedName>
</protein>
<gene>
    <name evidence="1" type="ORF">GCM10009559_75620</name>
</gene>
<dbReference type="EMBL" id="BAAAHP010000306">
    <property type="protein sequence ID" value="GAA0907072.1"/>
    <property type="molecule type" value="Genomic_DNA"/>
</dbReference>
<comment type="caution">
    <text evidence="1">The sequence shown here is derived from an EMBL/GenBank/DDBJ whole genome shotgun (WGS) entry which is preliminary data.</text>
</comment>
<keyword evidence="2" id="KW-1185">Reference proteome</keyword>
<proteinExistence type="predicted"/>
<evidence type="ECO:0000313" key="2">
    <source>
        <dbReference type="Proteomes" id="UP001499967"/>
    </source>
</evidence>
<name>A0ABN1NGH1_9PSEU</name>